<gene>
    <name evidence="2" type="ORF">GCM10022236_52670</name>
</gene>
<dbReference type="SUPFAM" id="SSF51004">
    <property type="entry name" value="C-terminal (heme d1) domain of cytochrome cd1-nitrite reductase"/>
    <property type="match status" value="1"/>
</dbReference>
<protein>
    <submittedName>
        <fullName evidence="2">Uncharacterized protein</fullName>
    </submittedName>
</protein>
<comment type="caution">
    <text evidence="2">The sequence shown here is derived from an EMBL/GenBank/DDBJ whole genome shotgun (WGS) entry which is preliminary data.</text>
</comment>
<keyword evidence="1" id="KW-0732">Signal</keyword>
<evidence type="ECO:0000256" key="1">
    <source>
        <dbReference type="SAM" id="SignalP"/>
    </source>
</evidence>
<sequence length="355" mass="38269">MRAQRRNFRSRLAAAITVLLGAPALAAGTGCSLLSGGPEPGLLPSNASPRPAASTSASLPPEVVASIHLQHFARPLSLAAVDGDVWVASQNAPDLFRIDPTTNRVVQTVDIRQASCGQLLEAFGDLLTMPCIDSTQSIVVDGRSGSIRGTIPDSGGMNAAAGADSLWIPNHRGTALKRINPRTLKIEKRIRVETGMVAFDGRFIWSGAADLSSQSNGHLAKIDPITNRVVARYRLSRMDGPYMTYGFGALWFKPFTNPTMYRFELASGTPTEKPVFGWEQLTAPDQPVAVGAGSLWIRRDNATIARINPSTQRISGLYPAESQSAGGIPLIAFGSLWIVNYYTDSVWREQIRPNE</sequence>
<accession>A0ABP7AYX8</accession>
<dbReference type="InterPro" id="IPR011048">
    <property type="entry name" value="Haem_d1_sf"/>
</dbReference>
<dbReference type="InterPro" id="IPR015943">
    <property type="entry name" value="WD40/YVTN_repeat-like_dom_sf"/>
</dbReference>
<name>A0ABP7AYX8_9ACTN</name>
<dbReference type="EMBL" id="BAABAB010000056">
    <property type="protein sequence ID" value="GAA3643464.1"/>
    <property type="molecule type" value="Genomic_DNA"/>
</dbReference>
<feature type="chain" id="PRO_5045789756" evidence="1">
    <location>
        <begin position="27"/>
        <end position="355"/>
    </location>
</feature>
<dbReference type="Gene3D" id="2.130.10.10">
    <property type="entry name" value="YVTN repeat-like/Quinoprotein amine dehydrogenase"/>
    <property type="match status" value="1"/>
</dbReference>
<dbReference type="RefSeq" id="WP_344810098.1">
    <property type="nucleotide sequence ID" value="NZ_BAABAB010000056.1"/>
</dbReference>
<evidence type="ECO:0000313" key="3">
    <source>
        <dbReference type="Proteomes" id="UP001501490"/>
    </source>
</evidence>
<reference evidence="3" key="1">
    <citation type="journal article" date="2019" name="Int. J. Syst. Evol. Microbiol.">
        <title>The Global Catalogue of Microorganisms (GCM) 10K type strain sequencing project: providing services to taxonomists for standard genome sequencing and annotation.</title>
        <authorList>
            <consortium name="The Broad Institute Genomics Platform"/>
            <consortium name="The Broad Institute Genome Sequencing Center for Infectious Disease"/>
            <person name="Wu L."/>
            <person name="Ma J."/>
        </authorList>
    </citation>
    <scope>NUCLEOTIDE SEQUENCE [LARGE SCALE GENOMIC DNA]</scope>
    <source>
        <strain evidence="3">JCM 16929</strain>
    </source>
</reference>
<keyword evidence="3" id="KW-1185">Reference proteome</keyword>
<dbReference type="PROSITE" id="PS51257">
    <property type="entry name" value="PROKAR_LIPOPROTEIN"/>
    <property type="match status" value="1"/>
</dbReference>
<evidence type="ECO:0000313" key="2">
    <source>
        <dbReference type="EMBL" id="GAA3643464.1"/>
    </source>
</evidence>
<proteinExistence type="predicted"/>
<organism evidence="2 3">
    <name type="scientific">Microlunatus ginsengisoli</name>
    <dbReference type="NCBI Taxonomy" id="363863"/>
    <lineage>
        <taxon>Bacteria</taxon>
        <taxon>Bacillati</taxon>
        <taxon>Actinomycetota</taxon>
        <taxon>Actinomycetes</taxon>
        <taxon>Propionibacteriales</taxon>
        <taxon>Propionibacteriaceae</taxon>
        <taxon>Microlunatus</taxon>
    </lineage>
</organism>
<feature type="signal peptide" evidence="1">
    <location>
        <begin position="1"/>
        <end position="26"/>
    </location>
</feature>
<dbReference type="Proteomes" id="UP001501490">
    <property type="component" value="Unassembled WGS sequence"/>
</dbReference>